<accession>X1CGP8</accession>
<reference evidence="3" key="1">
    <citation type="journal article" date="2014" name="Front. Microbiol.">
        <title>High frequency of phylogenetically diverse reductive dehalogenase-homologous genes in deep subseafloor sedimentary metagenomes.</title>
        <authorList>
            <person name="Kawai M."/>
            <person name="Futagami T."/>
            <person name="Toyoda A."/>
            <person name="Takaki Y."/>
            <person name="Nishi S."/>
            <person name="Hori S."/>
            <person name="Arai W."/>
            <person name="Tsubouchi T."/>
            <person name="Morono Y."/>
            <person name="Uchiyama I."/>
            <person name="Ito T."/>
            <person name="Fujiyama A."/>
            <person name="Inagaki F."/>
            <person name="Takami H."/>
        </authorList>
    </citation>
    <scope>NUCLEOTIDE SEQUENCE</scope>
    <source>
        <strain evidence="3">Expedition CK06-06</strain>
    </source>
</reference>
<comment type="caution">
    <text evidence="3">The sequence shown here is derived from an EMBL/GenBank/DDBJ whole genome shotgun (WGS) entry which is preliminary data.</text>
</comment>
<gene>
    <name evidence="3" type="ORF">S01H4_57469</name>
</gene>
<feature type="transmembrane region" description="Helical" evidence="1">
    <location>
        <begin position="12"/>
        <end position="34"/>
    </location>
</feature>
<evidence type="ECO:0000256" key="1">
    <source>
        <dbReference type="SAM" id="Phobius"/>
    </source>
</evidence>
<feature type="domain" description="CNNM transmembrane" evidence="2">
    <location>
        <begin position="13"/>
        <end position="57"/>
    </location>
</feature>
<name>X1CGP8_9ZZZZ</name>
<organism evidence="3">
    <name type="scientific">marine sediment metagenome</name>
    <dbReference type="NCBI Taxonomy" id="412755"/>
    <lineage>
        <taxon>unclassified sequences</taxon>
        <taxon>metagenomes</taxon>
        <taxon>ecological metagenomes</taxon>
    </lineage>
</organism>
<proteinExistence type="predicted"/>
<keyword evidence="1" id="KW-0472">Membrane</keyword>
<evidence type="ECO:0000313" key="3">
    <source>
        <dbReference type="EMBL" id="GAH07456.1"/>
    </source>
</evidence>
<keyword evidence="1" id="KW-1133">Transmembrane helix</keyword>
<evidence type="ECO:0000259" key="2">
    <source>
        <dbReference type="Pfam" id="PF01595"/>
    </source>
</evidence>
<keyword evidence="1" id="KW-0812">Transmembrane</keyword>
<dbReference type="InterPro" id="IPR002550">
    <property type="entry name" value="CNNM"/>
</dbReference>
<sequence length="58" mass="6407">MAQIYQNIGPVALMLLLLAGSAFFSGVETAFFNLSRRQTSLLQKSKHKLQNLAAKLLN</sequence>
<dbReference type="Pfam" id="PF01595">
    <property type="entry name" value="CNNM"/>
    <property type="match status" value="1"/>
</dbReference>
<feature type="non-terminal residue" evidence="3">
    <location>
        <position position="58"/>
    </location>
</feature>
<protein>
    <recommendedName>
        <fullName evidence="2">CNNM transmembrane domain-containing protein</fullName>
    </recommendedName>
</protein>
<dbReference type="EMBL" id="BART01033442">
    <property type="protein sequence ID" value="GAH07456.1"/>
    <property type="molecule type" value="Genomic_DNA"/>
</dbReference>
<dbReference type="AlphaFoldDB" id="X1CGP8"/>